<dbReference type="EMBL" id="JACHJL010000001">
    <property type="protein sequence ID" value="MBB5933366.1"/>
    <property type="molecule type" value="Genomic_DNA"/>
</dbReference>
<protein>
    <submittedName>
        <fullName evidence="2">Uncharacterized protein</fullName>
    </submittedName>
</protein>
<evidence type="ECO:0000313" key="3">
    <source>
        <dbReference type="Proteomes" id="UP000588098"/>
    </source>
</evidence>
<dbReference type="Proteomes" id="UP000588098">
    <property type="component" value="Unassembled WGS sequence"/>
</dbReference>
<accession>A0A7W9Q4N5</accession>
<comment type="caution">
    <text evidence="2">The sequence shown here is derived from an EMBL/GenBank/DDBJ whole genome shotgun (WGS) entry which is preliminary data.</text>
</comment>
<evidence type="ECO:0000313" key="2">
    <source>
        <dbReference type="EMBL" id="MBB5933366.1"/>
    </source>
</evidence>
<sequence length="66" mass="6942">MPDERHDTSPGRTLAFGVGVEDLTLPPAAMGPRRRPGTLTQARGHGSTTENGSDCLGHRMGSVRTA</sequence>
<reference evidence="2 3" key="1">
    <citation type="submission" date="2020-08" db="EMBL/GenBank/DDBJ databases">
        <title>Genomic Encyclopedia of Type Strains, Phase III (KMG-III): the genomes of soil and plant-associated and newly described type strains.</title>
        <authorList>
            <person name="Whitman W."/>
        </authorList>
    </citation>
    <scope>NUCLEOTIDE SEQUENCE [LARGE SCALE GENOMIC DNA]</scope>
    <source>
        <strain evidence="2 3">CECT 8305</strain>
    </source>
</reference>
<dbReference type="AlphaFoldDB" id="A0A7W9Q4N5"/>
<feature type="region of interest" description="Disordered" evidence="1">
    <location>
        <begin position="1"/>
        <end position="66"/>
    </location>
</feature>
<organism evidence="2 3">
    <name type="scientific">Streptomyces zagrosensis</name>
    <dbReference type="NCBI Taxonomy" id="1042984"/>
    <lineage>
        <taxon>Bacteria</taxon>
        <taxon>Bacillati</taxon>
        <taxon>Actinomycetota</taxon>
        <taxon>Actinomycetes</taxon>
        <taxon>Kitasatosporales</taxon>
        <taxon>Streptomycetaceae</taxon>
        <taxon>Streptomyces</taxon>
    </lineage>
</organism>
<evidence type="ECO:0000256" key="1">
    <source>
        <dbReference type="SAM" id="MobiDB-lite"/>
    </source>
</evidence>
<feature type="compositionally biased region" description="Polar residues" evidence="1">
    <location>
        <begin position="38"/>
        <end position="52"/>
    </location>
</feature>
<proteinExistence type="predicted"/>
<keyword evidence="3" id="KW-1185">Reference proteome</keyword>
<gene>
    <name evidence="2" type="ORF">FHS42_000384</name>
</gene>
<name>A0A7W9Q4N5_9ACTN</name>